<feature type="compositionally biased region" description="Basic residues" evidence="1">
    <location>
        <begin position="794"/>
        <end position="803"/>
    </location>
</feature>
<accession>B8C3N3</accession>
<feature type="compositionally biased region" description="Polar residues" evidence="1">
    <location>
        <begin position="10"/>
        <end position="26"/>
    </location>
</feature>
<feature type="compositionally biased region" description="Polar residues" evidence="1">
    <location>
        <begin position="558"/>
        <end position="568"/>
    </location>
</feature>
<evidence type="ECO:0000313" key="4">
    <source>
        <dbReference type="Proteomes" id="UP000001449"/>
    </source>
</evidence>
<dbReference type="InParanoid" id="B8C3N3"/>
<feature type="transmembrane region" description="Helical" evidence="2">
    <location>
        <begin position="84"/>
        <end position="106"/>
    </location>
</feature>
<feature type="region of interest" description="Disordered" evidence="1">
    <location>
        <begin position="416"/>
        <end position="449"/>
    </location>
</feature>
<sequence length="1085" mass="117988">MAGSVIVVSGMSQQQNDAPKSTSIRRATSPPLPPPPLPFHYKPSSSSERTSSTAPSDTAANVRGTYLSKMKDLPSPTSPLAKHFLLTVTTAVLASLGFLTGLVAALSCDVVRADFDAGSLAASLLEMEESYVGIGSGAISAEDSWYYNELLSNQSNQHLSMGVFCSGDFSFLLKDQSSNTMRQLSGSFLVISLILGAIVMNLSCAVSILLPTTERIWNGISYFSSLAFLCEMPVFFILDSPPCNNSSTDELLDFTCSLSSGSFSLFVSMVSHLVLAIITQWKEAPDWKGEYELWRLIRENRNMRNREEEEYVNSLDERDVELGMGGKEVAPTQVAQDVSNVKQQQARATASKEVFLRNTKKLEAMNNLPCLSTDNKSEGQPAESKPLQVDRRLAKSNRKKEVSLNFVGKYINVEQKHDAENDQQSPVTQSRFGIPERSPISPITHGSGETALAEAEDCAIMKNIEKKQKDTMSPLITIPTLVRNVSNGSNRSNACEKEDRNFMFYGVDGDLTSIESVEDGDEKKLLLSVKSTSKPSLGDASISRSVRADPQGTGHPFVSSSSIASSKNPMKSMFRKKGKNNANKCYGFNGDGREEIQEQWMLEETSLARSNSDDLLFLDGSSRAGPDEKVGSVHSRQSSRRSGRSNIVPSAVSPSPPQIRRSLSDAVVVSPSNEDVKSYNSGMIPSEASPIISVGKHTTAVIVSPEKDDPSVEMYPSDASLSTLSLPSGSDAYSSSDNNDGGSRRHRHQPPPIKTTWSNDEGNSSDSSASEISQIIEGVRKINRKTSGKITPLNKRRRRRKSRRSGDTGISSCSSYSSQSHGSLLDEVIDEEGELNDSGEQVKPVVPIEIEASSPRNSTKKKSKSPRSNRSSGDLYISDGEHSGYESGYARGSSASSKASSRQRSDSNSDYSAPIDNAKRVGYTQFVQGEVAYVSEAESRSSLAARARRTRILSKKQVHIEPDTIPSVSSPSASPQRRLSSSSSHTSDYKSTRSHYSSKSTSQQSFSAFVQTRSQQYNNEDHPDAGYSDQLSARSNISWQARKSRMSRLRLQRGGHATKSSSASASTDFVVRAESVIVASDEGSI</sequence>
<feature type="compositionally biased region" description="Polar residues" evidence="1">
    <location>
        <begin position="422"/>
        <end position="431"/>
    </location>
</feature>
<feature type="compositionally biased region" description="Low complexity" evidence="1">
    <location>
        <begin position="994"/>
        <end position="1007"/>
    </location>
</feature>
<feature type="region of interest" description="Disordered" evidence="1">
    <location>
        <begin position="369"/>
        <end position="395"/>
    </location>
</feature>
<gene>
    <name evidence="3" type="ORF">THAPSDRAFT_22874</name>
</gene>
<keyword evidence="2" id="KW-0472">Membrane</keyword>
<evidence type="ECO:0000313" key="3">
    <source>
        <dbReference type="EMBL" id="EED92594.1"/>
    </source>
</evidence>
<feature type="compositionally biased region" description="Basic residues" evidence="1">
    <location>
        <begin position="858"/>
        <end position="867"/>
    </location>
</feature>
<organism evidence="3 4">
    <name type="scientific">Thalassiosira pseudonana</name>
    <name type="common">Marine diatom</name>
    <name type="synonym">Cyclotella nana</name>
    <dbReference type="NCBI Taxonomy" id="35128"/>
    <lineage>
        <taxon>Eukaryota</taxon>
        <taxon>Sar</taxon>
        <taxon>Stramenopiles</taxon>
        <taxon>Ochrophyta</taxon>
        <taxon>Bacillariophyta</taxon>
        <taxon>Coscinodiscophyceae</taxon>
        <taxon>Thalassiosirophycidae</taxon>
        <taxon>Thalassiosirales</taxon>
        <taxon>Thalassiosiraceae</taxon>
        <taxon>Thalassiosira</taxon>
    </lineage>
</organism>
<feature type="compositionally biased region" description="Polar residues" evidence="1">
    <location>
        <begin position="719"/>
        <end position="741"/>
    </location>
</feature>
<dbReference type="EMBL" id="CM000642">
    <property type="protein sequence ID" value="EED92594.1"/>
    <property type="molecule type" value="Genomic_DNA"/>
</dbReference>
<dbReference type="GeneID" id="7445237"/>
<feature type="transmembrane region" description="Helical" evidence="2">
    <location>
        <begin position="188"/>
        <end position="210"/>
    </location>
</feature>
<keyword evidence="2" id="KW-0812">Transmembrane</keyword>
<name>B8C3N3_THAPS</name>
<feature type="compositionally biased region" description="Polar residues" evidence="1">
    <location>
        <begin position="1029"/>
        <end position="1041"/>
    </location>
</feature>
<feature type="compositionally biased region" description="Acidic residues" evidence="1">
    <location>
        <begin position="827"/>
        <end position="837"/>
    </location>
</feature>
<feature type="compositionally biased region" description="Low complexity" evidence="1">
    <location>
        <begin position="807"/>
        <end position="823"/>
    </location>
</feature>
<feature type="compositionally biased region" description="Basic residues" evidence="1">
    <location>
        <begin position="1042"/>
        <end position="1053"/>
    </location>
</feature>
<feature type="region of interest" description="Disordered" evidence="1">
    <location>
        <begin position="1"/>
        <end position="61"/>
    </location>
</feature>
<keyword evidence="2" id="KW-1133">Transmembrane helix</keyword>
<evidence type="ECO:0000256" key="2">
    <source>
        <dbReference type="SAM" id="Phobius"/>
    </source>
</evidence>
<dbReference type="Proteomes" id="UP000001449">
    <property type="component" value="Chromosome 5"/>
</dbReference>
<feature type="region of interest" description="Disordered" evidence="1">
    <location>
        <begin position="533"/>
        <end position="568"/>
    </location>
</feature>
<feature type="compositionally biased region" description="Low complexity" evidence="1">
    <location>
        <begin position="758"/>
        <end position="777"/>
    </location>
</feature>
<feature type="compositionally biased region" description="Polar residues" evidence="1">
    <location>
        <begin position="1008"/>
        <end position="1018"/>
    </location>
</feature>
<feature type="compositionally biased region" description="Low complexity" evidence="1">
    <location>
        <begin position="969"/>
        <end position="986"/>
    </location>
</feature>
<evidence type="ECO:0000256" key="1">
    <source>
        <dbReference type="SAM" id="MobiDB-lite"/>
    </source>
</evidence>
<proteinExistence type="predicted"/>
<dbReference type="RefSeq" id="XP_002290842.1">
    <property type="nucleotide sequence ID" value="XM_002290806.1"/>
</dbReference>
<feature type="compositionally biased region" description="Low complexity" evidence="1">
    <location>
        <begin position="885"/>
        <end position="912"/>
    </location>
</feature>
<protein>
    <submittedName>
        <fullName evidence="3">Uncharacterized protein</fullName>
    </submittedName>
</protein>
<feature type="compositionally biased region" description="Low complexity" evidence="1">
    <location>
        <begin position="43"/>
        <end position="56"/>
    </location>
</feature>
<reference evidence="3 4" key="1">
    <citation type="journal article" date="2004" name="Science">
        <title>The genome of the diatom Thalassiosira pseudonana: ecology, evolution, and metabolism.</title>
        <authorList>
            <person name="Armbrust E.V."/>
            <person name="Berges J.A."/>
            <person name="Bowler C."/>
            <person name="Green B.R."/>
            <person name="Martinez D."/>
            <person name="Putnam N.H."/>
            <person name="Zhou S."/>
            <person name="Allen A.E."/>
            <person name="Apt K.E."/>
            <person name="Bechner M."/>
            <person name="Brzezinski M.A."/>
            <person name="Chaal B.K."/>
            <person name="Chiovitti A."/>
            <person name="Davis A.K."/>
            <person name="Demarest M.S."/>
            <person name="Detter J.C."/>
            <person name="Glavina T."/>
            <person name="Goodstein D."/>
            <person name="Hadi M.Z."/>
            <person name="Hellsten U."/>
            <person name="Hildebrand M."/>
            <person name="Jenkins B.D."/>
            <person name="Jurka J."/>
            <person name="Kapitonov V.V."/>
            <person name="Kroger N."/>
            <person name="Lau W.W."/>
            <person name="Lane T.W."/>
            <person name="Larimer F.W."/>
            <person name="Lippmeier J.C."/>
            <person name="Lucas S."/>
            <person name="Medina M."/>
            <person name="Montsant A."/>
            <person name="Obornik M."/>
            <person name="Parker M.S."/>
            <person name="Palenik B."/>
            <person name="Pazour G.J."/>
            <person name="Richardson P.M."/>
            <person name="Rynearson T.A."/>
            <person name="Saito M.A."/>
            <person name="Schwartz D.C."/>
            <person name="Thamatrakoln K."/>
            <person name="Valentin K."/>
            <person name="Vardi A."/>
            <person name="Wilkerson F.P."/>
            <person name="Rokhsar D.S."/>
        </authorList>
    </citation>
    <scope>NUCLEOTIDE SEQUENCE [LARGE SCALE GENOMIC DNA]</scope>
    <source>
        <strain evidence="3 4">CCMP1335</strain>
    </source>
</reference>
<feature type="region of interest" description="Disordered" evidence="1">
    <location>
        <begin position="707"/>
        <end position="918"/>
    </location>
</feature>
<dbReference type="HOGENOM" id="CLU_285545_0_0_1"/>
<feature type="region of interest" description="Disordered" evidence="1">
    <location>
        <begin position="951"/>
        <end position="1065"/>
    </location>
</feature>
<dbReference type="PaxDb" id="35128-Thaps22874"/>
<dbReference type="KEGG" id="tps:THAPSDRAFT_22874"/>
<dbReference type="AlphaFoldDB" id="B8C3N3"/>
<reference evidence="3 4" key="2">
    <citation type="journal article" date="2008" name="Nature">
        <title>The Phaeodactylum genome reveals the evolutionary history of diatom genomes.</title>
        <authorList>
            <person name="Bowler C."/>
            <person name="Allen A.E."/>
            <person name="Badger J.H."/>
            <person name="Grimwood J."/>
            <person name="Jabbari K."/>
            <person name="Kuo A."/>
            <person name="Maheswari U."/>
            <person name="Martens C."/>
            <person name="Maumus F."/>
            <person name="Otillar R.P."/>
            <person name="Rayko E."/>
            <person name="Salamov A."/>
            <person name="Vandepoele K."/>
            <person name="Beszteri B."/>
            <person name="Gruber A."/>
            <person name="Heijde M."/>
            <person name="Katinka M."/>
            <person name="Mock T."/>
            <person name="Valentin K."/>
            <person name="Verret F."/>
            <person name="Berges J.A."/>
            <person name="Brownlee C."/>
            <person name="Cadoret J.P."/>
            <person name="Chiovitti A."/>
            <person name="Choi C.J."/>
            <person name="Coesel S."/>
            <person name="De Martino A."/>
            <person name="Detter J.C."/>
            <person name="Durkin C."/>
            <person name="Falciatore A."/>
            <person name="Fournet J."/>
            <person name="Haruta M."/>
            <person name="Huysman M.J."/>
            <person name="Jenkins B.D."/>
            <person name="Jiroutova K."/>
            <person name="Jorgensen R.E."/>
            <person name="Joubert Y."/>
            <person name="Kaplan A."/>
            <person name="Kroger N."/>
            <person name="Kroth P.G."/>
            <person name="La Roche J."/>
            <person name="Lindquist E."/>
            <person name="Lommer M."/>
            <person name="Martin-Jezequel V."/>
            <person name="Lopez P.J."/>
            <person name="Lucas S."/>
            <person name="Mangogna M."/>
            <person name="McGinnis K."/>
            <person name="Medlin L.K."/>
            <person name="Montsant A."/>
            <person name="Oudot-Le Secq M.P."/>
            <person name="Napoli C."/>
            <person name="Obornik M."/>
            <person name="Parker M.S."/>
            <person name="Petit J.L."/>
            <person name="Porcel B.M."/>
            <person name="Poulsen N."/>
            <person name="Robison M."/>
            <person name="Rychlewski L."/>
            <person name="Rynearson T.A."/>
            <person name="Schmutz J."/>
            <person name="Shapiro H."/>
            <person name="Siaut M."/>
            <person name="Stanley M."/>
            <person name="Sussman M.R."/>
            <person name="Taylor A.R."/>
            <person name="Vardi A."/>
            <person name="von Dassow P."/>
            <person name="Vyverman W."/>
            <person name="Willis A."/>
            <person name="Wyrwicz L.S."/>
            <person name="Rokhsar D.S."/>
            <person name="Weissenbach J."/>
            <person name="Armbrust E.V."/>
            <person name="Green B.R."/>
            <person name="Van de Peer Y."/>
            <person name="Grigoriev I.V."/>
        </authorList>
    </citation>
    <scope>NUCLEOTIDE SEQUENCE [LARGE SCALE GENOMIC DNA]</scope>
    <source>
        <strain evidence="3 4">CCMP1335</strain>
    </source>
</reference>
<keyword evidence="4" id="KW-1185">Reference proteome</keyword>
<feature type="region of interest" description="Disordered" evidence="1">
    <location>
        <begin position="618"/>
        <end position="688"/>
    </location>
</feature>
<dbReference type="eggNOG" id="ENOG502SWZH">
    <property type="taxonomic scope" value="Eukaryota"/>
</dbReference>
<feature type="compositionally biased region" description="Polar residues" evidence="1">
    <location>
        <begin position="670"/>
        <end position="683"/>
    </location>
</feature>